<accession>A0AAD5NJK0</accession>
<keyword evidence="5" id="KW-0720">Serine protease</keyword>
<keyword evidence="3" id="KW-0732">Signal</keyword>
<reference evidence="9" key="1">
    <citation type="journal article" date="2022" name="Plant J.">
        <title>Strategies of tolerance reflected in two North American maple genomes.</title>
        <authorList>
            <person name="McEvoy S.L."/>
            <person name="Sezen U.U."/>
            <person name="Trouern-Trend A."/>
            <person name="McMahon S.M."/>
            <person name="Schaberg P.G."/>
            <person name="Yang J."/>
            <person name="Wegrzyn J.L."/>
            <person name="Swenson N.G."/>
        </authorList>
    </citation>
    <scope>NUCLEOTIDE SEQUENCE</scope>
    <source>
        <strain evidence="9">91603</strain>
    </source>
</reference>
<dbReference type="Pfam" id="PF17766">
    <property type="entry name" value="fn3_6"/>
    <property type="match status" value="1"/>
</dbReference>
<dbReference type="AlphaFoldDB" id="A0AAD5NJK0"/>
<keyword evidence="4" id="KW-0378">Hydrolase</keyword>
<evidence type="ECO:0000313" key="10">
    <source>
        <dbReference type="Proteomes" id="UP001064489"/>
    </source>
</evidence>
<comment type="caution">
    <text evidence="9">The sequence shown here is derived from an EMBL/GenBank/DDBJ whole genome shotgun (WGS) entry which is preliminary data.</text>
</comment>
<organism evidence="9 10">
    <name type="scientific">Acer negundo</name>
    <name type="common">Box elder</name>
    <dbReference type="NCBI Taxonomy" id="4023"/>
    <lineage>
        <taxon>Eukaryota</taxon>
        <taxon>Viridiplantae</taxon>
        <taxon>Streptophyta</taxon>
        <taxon>Embryophyta</taxon>
        <taxon>Tracheophyta</taxon>
        <taxon>Spermatophyta</taxon>
        <taxon>Magnoliopsida</taxon>
        <taxon>eudicotyledons</taxon>
        <taxon>Gunneridae</taxon>
        <taxon>Pentapetalae</taxon>
        <taxon>rosids</taxon>
        <taxon>malvids</taxon>
        <taxon>Sapindales</taxon>
        <taxon>Sapindaceae</taxon>
        <taxon>Hippocastanoideae</taxon>
        <taxon>Acereae</taxon>
        <taxon>Acer</taxon>
    </lineage>
</organism>
<dbReference type="CDD" id="cd02120">
    <property type="entry name" value="PA_subtilisin_like"/>
    <property type="match status" value="1"/>
</dbReference>
<evidence type="ECO:0000256" key="4">
    <source>
        <dbReference type="ARBA" id="ARBA00022801"/>
    </source>
</evidence>
<evidence type="ECO:0000256" key="3">
    <source>
        <dbReference type="ARBA" id="ARBA00022729"/>
    </source>
</evidence>
<proteinExistence type="inferred from homology"/>
<reference evidence="9" key="2">
    <citation type="submission" date="2023-02" db="EMBL/GenBank/DDBJ databases">
        <authorList>
            <person name="Swenson N.G."/>
            <person name="Wegrzyn J.L."/>
            <person name="Mcevoy S.L."/>
        </authorList>
    </citation>
    <scope>NUCLEOTIDE SEQUENCE</scope>
    <source>
        <strain evidence="9">91603</strain>
        <tissue evidence="9">Leaf</tissue>
    </source>
</reference>
<dbReference type="Gene3D" id="3.40.50.200">
    <property type="entry name" value="Peptidase S8/S53 domain"/>
    <property type="match status" value="1"/>
</dbReference>
<protein>
    <recommendedName>
        <fullName evidence="11">Cucumisin</fullName>
    </recommendedName>
</protein>
<dbReference type="Pfam" id="PF00082">
    <property type="entry name" value="Peptidase_S8"/>
    <property type="match status" value="1"/>
</dbReference>
<evidence type="ECO:0000313" key="9">
    <source>
        <dbReference type="EMBL" id="KAI9161276.1"/>
    </source>
</evidence>
<evidence type="ECO:0000259" key="7">
    <source>
        <dbReference type="Pfam" id="PF00082"/>
    </source>
</evidence>
<evidence type="ECO:0008006" key="11">
    <source>
        <dbReference type="Google" id="ProtNLM"/>
    </source>
</evidence>
<dbReference type="PROSITE" id="PS51892">
    <property type="entry name" value="SUBTILASE"/>
    <property type="match status" value="1"/>
</dbReference>
<keyword evidence="10" id="KW-1185">Reference proteome</keyword>
<dbReference type="GO" id="GO:0006508">
    <property type="term" value="P:proteolysis"/>
    <property type="evidence" value="ECO:0007669"/>
    <property type="project" value="UniProtKB-KW"/>
</dbReference>
<dbReference type="Proteomes" id="UP001064489">
    <property type="component" value="Chromosome 2"/>
</dbReference>
<comment type="similarity">
    <text evidence="1 6">Belongs to the peptidase S8 family.</text>
</comment>
<evidence type="ECO:0000256" key="6">
    <source>
        <dbReference type="PROSITE-ProRule" id="PRU01240"/>
    </source>
</evidence>
<feature type="domain" description="Subtilisin-like protease fibronectin type-III" evidence="8">
    <location>
        <begin position="192"/>
        <end position="292"/>
    </location>
</feature>
<dbReference type="GO" id="GO:0004252">
    <property type="term" value="F:serine-type endopeptidase activity"/>
    <property type="evidence" value="ECO:0007669"/>
    <property type="project" value="InterPro"/>
</dbReference>
<dbReference type="Gene3D" id="2.60.40.2310">
    <property type="match status" value="1"/>
</dbReference>
<dbReference type="InterPro" id="IPR000209">
    <property type="entry name" value="Peptidase_S8/S53_dom"/>
</dbReference>
<dbReference type="InterPro" id="IPR023828">
    <property type="entry name" value="Peptidase_S8_Ser-AS"/>
</dbReference>
<evidence type="ECO:0000256" key="5">
    <source>
        <dbReference type="ARBA" id="ARBA00022825"/>
    </source>
</evidence>
<dbReference type="InterPro" id="IPR041469">
    <property type="entry name" value="Subtilisin-like_FN3"/>
</dbReference>
<evidence type="ECO:0000259" key="8">
    <source>
        <dbReference type="Pfam" id="PF17766"/>
    </source>
</evidence>
<keyword evidence="2" id="KW-0645">Protease</keyword>
<sequence length="373" mass="41074">MDSRKIKGKIVLCEVIWDGSGVIMAGGVGVIMPAPEFNDVGFSFPFPTTPIKYEDFPGIMEYIRSTKVDRNVDTRNVKYNIISGTSMSCPHASGAAAYIKATHPSWSPAAIISALMTTAYVMDPKKNEDKEFAYRSGHINPVKAVDPGLVFDASEADYINFLCKQGYNTTKLRLVTGDDSVCTSTKPGRPWDLIYPSLTVAIEDGQKITAVYTWTVTNVEFSNLTYSASVYMPYPVKVTVEPQVLSFSGVGEKKAFAVKVSGPEITQQPIFSGSIVWKDDDGVHEVRTPLVVYTVLPSAFSSSNNNPSQRTKTSSSEVKGFSVYHRNGILVFQLDSAGKSISMSCLSKFHFNKTERCLFSSSIRSLFTVFYLY</sequence>
<dbReference type="SUPFAM" id="SSF52743">
    <property type="entry name" value="Subtilisin-like"/>
    <property type="match status" value="1"/>
</dbReference>
<evidence type="ECO:0000256" key="1">
    <source>
        <dbReference type="ARBA" id="ARBA00011073"/>
    </source>
</evidence>
<evidence type="ECO:0000256" key="2">
    <source>
        <dbReference type="ARBA" id="ARBA00022670"/>
    </source>
</evidence>
<comment type="caution">
    <text evidence="6">Lacks conserved residue(s) required for the propagation of feature annotation.</text>
</comment>
<feature type="domain" description="Peptidase S8/S53" evidence="7">
    <location>
        <begin position="65"/>
        <end position="131"/>
    </location>
</feature>
<gene>
    <name evidence="9" type="ORF">LWI28_015965</name>
</gene>
<name>A0AAD5NJK0_ACENE</name>
<dbReference type="InterPro" id="IPR045051">
    <property type="entry name" value="SBT"/>
</dbReference>
<dbReference type="InterPro" id="IPR036852">
    <property type="entry name" value="Peptidase_S8/S53_dom_sf"/>
</dbReference>
<dbReference type="EMBL" id="JAJSOW010000106">
    <property type="protein sequence ID" value="KAI9161276.1"/>
    <property type="molecule type" value="Genomic_DNA"/>
</dbReference>
<dbReference type="PROSITE" id="PS00138">
    <property type="entry name" value="SUBTILASE_SER"/>
    <property type="match status" value="1"/>
</dbReference>
<dbReference type="PANTHER" id="PTHR10795">
    <property type="entry name" value="PROPROTEIN CONVERTASE SUBTILISIN/KEXIN"/>
    <property type="match status" value="1"/>
</dbReference>